<dbReference type="InterPro" id="IPR008538">
    <property type="entry name" value="Uma2"/>
</dbReference>
<sequence>MPHHAPGITSPRPLLVEGERLDQSTFHARYEAMPPGTRAELIGGVVFMPSPVGRAHGHAHANAIIWLGYYAENTPGVEILDNATTVLNSKSEPQPDALLRILPENGGQTRTEHGFVRGAPELVVEIAQATRYVDLGPKLADYEQAGVLEYVVRALDPDEVLWFRRENDSLVMMPADADGLHRSTIFPGLWLDPQALLNSDTKRLRALLDQGLATVEHAALVARLAAFGAT</sequence>
<keyword evidence="2" id="KW-0540">Nuclease</keyword>
<organism evidence="2">
    <name type="scientific">Singulisphaera sp. Ch08</name>
    <dbReference type="NCBI Taxonomy" id="3120278"/>
    <lineage>
        <taxon>Bacteria</taxon>
        <taxon>Pseudomonadati</taxon>
        <taxon>Planctomycetota</taxon>
        <taxon>Planctomycetia</taxon>
        <taxon>Isosphaerales</taxon>
        <taxon>Isosphaeraceae</taxon>
        <taxon>Singulisphaera</taxon>
    </lineage>
</organism>
<dbReference type="SUPFAM" id="SSF52980">
    <property type="entry name" value="Restriction endonuclease-like"/>
    <property type="match status" value="1"/>
</dbReference>
<name>A0AAU7CL73_9BACT</name>
<dbReference type="Pfam" id="PF05685">
    <property type="entry name" value="Uma2"/>
    <property type="match status" value="1"/>
</dbReference>
<gene>
    <name evidence="2" type="ORF">V5E97_05125</name>
</gene>
<dbReference type="InterPro" id="IPR011335">
    <property type="entry name" value="Restrct_endonuc-II-like"/>
</dbReference>
<dbReference type="RefSeq" id="WP_406698217.1">
    <property type="nucleotide sequence ID" value="NZ_CP155447.1"/>
</dbReference>
<dbReference type="EMBL" id="CP155447">
    <property type="protein sequence ID" value="XBH05401.1"/>
    <property type="molecule type" value="Genomic_DNA"/>
</dbReference>
<reference evidence="2" key="1">
    <citation type="submission" date="2024-05" db="EMBL/GenBank/DDBJ databases">
        <title>Planctomycetes of the genus Singulisphaera possess chitinolytic capabilities.</title>
        <authorList>
            <person name="Ivanova A."/>
        </authorList>
    </citation>
    <scope>NUCLEOTIDE SEQUENCE</scope>
    <source>
        <strain evidence="2">Ch08T</strain>
    </source>
</reference>
<dbReference type="AlphaFoldDB" id="A0AAU7CL73"/>
<feature type="domain" description="Putative restriction endonuclease" evidence="1">
    <location>
        <begin position="29"/>
        <end position="192"/>
    </location>
</feature>
<dbReference type="PANTHER" id="PTHR35400">
    <property type="entry name" value="SLR1083 PROTEIN"/>
    <property type="match status" value="1"/>
</dbReference>
<evidence type="ECO:0000259" key="1">
    <source>
        <dbReference type="Pfam" id="PF05685"/>
    </source>
</evidence>
<dbReference type="InterPro" id="IPR012296">
    <property type="entry name" value="Nuclease_put_TT1808"/>
</dbReference>
<keyword evidence="2" id="KW-0255">Endonuclease</keyword>
<keyword evidence="2" id="KW-0378">Hydrolase</keyword>
<evidence type="ECO:0000313" key="2">
    <source>
        <dbReference type="EMBL" id="XBH05401.1"/>
    </source>
</evidence>
<dbReference type="CDD" id="cd06260">
    <property type="entry name" value="DUF820-like"/>
    <property type="match status" value="1"/>
</dbReference>
<dbReference type="GO" id="GO:0004519">
    <property type="term" value="F:endonuclease activity"/>
    <property type="evidence" value="ECO:0007669"/>
    <property type="project" value="UniProtKB-KW"/>
</dbReference>
<accession>A0AAU7CL73</accession>
<dbReference type="Gene3D" id="3.90.1570.10">
    <property type="entry name" value="tt1808, chain A"/>
    <property type="match status" value="1"/>
</dbReference>
<dbReference type="PANTHER" id="PTHR35400:SF3">
    <property type="entry name" value="SLL1072 PROTEIN"/>
    <property type="match status" value="1"/>
</dbReference>
<proteinExistence type="predicted"/>
<protein>
    <submittedName>
        <fullName evidence="2">Uma2 family endonuclease</fullName>
    </submittedName>
</protein>